<reference evidence="27" key="2">
    <citation type="journal article" date="2005" name="Curr. Biol.">
        <title>Peripheral glia: Schwann cells in motion.</title>
        <authorList>
            <person name="Lai C."/>
        </authorList>
    </citation>
    <scope>NUCLEOTIDE SEQUENCE</scope>
</reference>
<dbReference type="CTD" id="386635"/>
<evidence type="ECO:0000256" key="19">
    <source>
        <dbReference type="PIRSR" id="PIRSR000619-2"/>
    </source>
</evidence>
<protein>
    <recommendedName>
        <fullName evidence="3 18">Receptor protein-tyrosine kinase</fullName>
        <ecNumber evidence="3 18">2.7.10.1</ecNumber>
    </recommendedName>
</protein>
<evidence type="ECO:0000256" key="6">
    <source>
        <dbReference type="ARBA" id="ARBA00022692"/>
    </source>
</evidence>
<dbReference type="PROSITE" id="PS00107">
    <property type="entry name" value="PROTEIN_KINASE_ATP"/>
    <property type="match status" value="1"/>
</dbReference>
<evidence type="ECO:0000313" key="26">
    <source>
        <dbReference type="Proteomes" id="UP000000437"/>
    </source>
</evidence>
<feature type="signal peptide" evidence="23">
    <location>
        <begin position="1"/>
        <end position="26"/>
    </location>
</feature>
<evidence type="ECO:0000256" key="10">
    <source>
        <dbReference type="ARBA" id="ARBA00022840"/>
    </source>
</evidence>
<evidence type="ECO:0000256" key="18">
    <source>
        <dbReference type="PIRNR" id="PIRNR000619"/>
    </source>
</evidence>
<keyword evidence="8 18" id="KW-0547">Nucleotide-binding</keyword>
<evidence type="ECO:0000256" key="12">
    <source>
        <dbReference type="ARBA" id="ARBA00023136"/>
    </source>
</evidence>
<dbReference type="InterPro" id="IPR016245">
    <property type="entry name" value="Tyr_kinase_EGF/ERB/XmrK_rcpt"/>
</dbReference>
<dbReference type="Pfam" id="PF07714">
    <property type="entry name" value="PK_Tyr_Ser-Thr"/>
    <property type="match status" value="1"/>
</dbReference>
<dbReference type="CDD" id="cd05111">
    <property type="entry name" value="PTK_HER3"/>
    <property type="match status" value="1"/>
</dbReference>
<dbReference type="SUPFAM" id="SSF52058">
    <property type="entry name" value="L domain-like"/>
    <property type="match status" value="2"/>
</dbReference>
<dbReference type="GO" id="GO:0004714">
    <property type="term" value="F:transmembrane receptor protein tyrosine kinase activity"/>
    <property type="evidence" value="ECO:0007669"/>
    <property type="project" value="UniProtKB-EC"/>
</dbReference>
<keyword evidence="11 22" id="KW-1133">Transmembrane helix</keyword>
<dbReference type="GeneID" id="386635"/>
<dbReference type="SMART" id="SM00261">
    <property type="entry name" value="FU"/>
    <property type="match status" value="3"/>
</dbReference>
<dbReference type="PRINTS" id="PR00109">
    <property type="entry name" value="TYRKINASE"/>
</dbReference>
<reference evidence="25" key="6">
    <citation type="submission" date="2009-01" db="EMBL/GenBank/DDBJ databases">
        <authorList>
            <person name="Sehra H."/>
        </authorList>
    </citation>
    <scope>NUCLEOTIDE SEQUENCE</scope>
</reference>
<dbReference type="InterPro" id="IPR000719">
    <property type="entry name" value="Prot_kinase_dom"/>
</dbReference>
<dbReference type="CDD" id="cd00064">
    <property type="entry name" value="FU"/>
    <property type="match status" value="1"/>
</dbReference>
<dbReference type="GO" id="GO:0005524">
    <property type="term" value="F:ATP binding"/>
    <property type="evidence" value="ECO:0007669"/>
    <property type="project" value="UniProtKB-UniRule"/>
</dbReference>
<dbReference type="ZFIN" id="ZDB-GENE-030916-3">
    <property type="gene designation" value="erbb3a"/>
</dbReference>
<dbReference type="PROSITE" id="PS50011">
    <property type="entry name" value="PROTEIN_KINASE_DOM"/>
    <property type="match status" value="1"/>
</dbReference>
<feature type="binding site" evidence="19">
    <location>
        <begin position="665"/>
        <end position="673"/>
    </location>
    <ligand>
        <name>ATP</name>
        <dbReference type="ChEBI" id="CHEBI:30616"/>
    </ligand>
</feature>
<dbReference type="Pfam" id="PF00757">
    <property type="entry name" value="Furin-like"/>
    <property type="match status" value="1"/>
</dbReference>
<dbReference type="GO" id="GO:0016020">
    <property type="term" value="C:membrane"/>
    <property type="evidence" value="ECO:0007669"/>
    <property type="project" value="UniProtKB-SubCell"/>
</dbReference>
<dbReference type="OrthoDB" id="6219513at2759"/>
<dbReference type="AGR" id="ZFIN:ZDB-GENE-030916-3"/>
<proteinExistence type="inferred from homology"/>
<dbReference type="SUPFAM" id="SSF57184">
    <property type="entry name" value="Growth factor receptor domain"/>
    <property type="match status" value="1"/>
</dbReference>
<dbReference type="Gene3D" id="3.30.200.20">
    <property type="entry name" value="Phosphorylase Kinase, domain 1"/>
    <property type="match status" value="1"/>
</dbReference>
<evidence type="ECO:0000313" key="27">
    <source>
        <dbReference type="RefSeq" id="NP_001005320.1"/>
    </source>
</evidence>
<dbReference type="InterPro" id="IPR006211">
    <property type="entry name" value="Furin-like_Cys-rich_dom"/>
</dbReference>
<evidence type="ECO:0000256" key="13">
    <source>
        <dbReference type="ARBA" id="ARBA00023137"/>
    </source>
</evidence>
<keyword evidence="13 18" id="KW-0829">Tyrosine-protein kinase</keyword>
<evidence type="ECO:0000256" key="7">
    <source>
        <dbReference type="ARBA" id="ARBA00022729"/>
    </source>
</evidence>
<feature type="chain" id="PRO_5035034087" description="Receptor protein-tyrosine kinase" evidence="23 27">
    <location>
        <begin position="27"/>
        <end position="1305"/>
    </location>
</feature>
<reference evidence="27" key="13">
    <citation type="submission" date="2025-04" db="UniProtKB">
        <authorList>
            <consortium name="RefSeq"/>
        </authorList>
    </citation>
    <scope>IDENTIFICATION</scope>
</reference>
<dbReference type="SignaLink" id="Q8AW81"/>
<dbReference type="InterPro" id="IPR032778">
    <property type="entry name" value="GF_recep_IV"/>
</dbReference>
<name>Q8AW81_DANRE</name>
<dbReference type="RefSeq" id="NP_001005320.1">
    <property type="nucleotide sequence ID" value="NM_001005320.1"/>
</dbReference>
<dbReference type="InterPro" id="IPR011009">
    <property type="entry name" value="Kinase-like_dom_sf"/>
</dbReference>
<evidence type="ECO:0000256" key="14">
    <source>
        <dbReference type="ARBA" id="ARBA00023157"/>
    </source>
</evidence>
<dbReference type="FunFam" id="3.30.200.20:FF:000276">
    <property type="entry name" value="Receptor tyrosine-protein kinase erbB-3"/>
    <property type="match status" value="1"/>
</dbReference>
<feature type="compositionally biased region" description="Polar residues" evidence="21">
    <location>
        <begin position="1062"/>
        <end position="1081"/>
    </location>
</feature>
<dbReference type="Pfam" id="PF14843">
    <property type="entry name" value="GF_recep_IV"/>
    <property type="match status" value="1"/>
</dbReference>
<feature type="region of interest" description="Disordered" evidence="21">
    <location>
        <begin position="1057"/>
        <end position="1096"/>
    </location>
</feature>
<dbReference type="Gene3D" id="2.10.220.10">
    <property type="entry name" value="Hormone Receptor, Insulin-like Growth Factor Receptor 1, Chain A, domain 2"/>
    <property type="match status" value="2"/>
</dbReference>
<evidence type="ECO:0000256" key="17">
    <source>
        <dbReference type="ARBA" id="ARBA00051243"/>
    </source>
</evidence>
<dbReference type="GO" id="GO:0009966">
    <property type="term" value="P:regulation of signal transduction"/>
    <property type="evidence" value="ECO:0007669"/>
    <property type="project" value="UniProtKB-ARBA"/>
</dbReference>
<gene>
    <name evidence="27 28" type="primary">erbb3a</name>
    <name evidence="27" type="synonym">ERBB</name>
    <name evidence="27" type="synonym">erbb3</name>
    <name evidence="27" type="synonym">im:7148890</name>
    <name evidence="27" type="synonym">si:dz150i12.1</name>
    <name evidence="27" type="synonym">v-erb-b</name>
    <name evidence="25" type="ORF">dZ150I12.1-001</name>
</gene>
<feature type="region of interest" description="Disordered" evidence="21">
    <location>
        <begin position="1157"/>
        <end position="1290"/>
    </location>
</feature>
<dbReference type="InterPro" id="IPR001245">
    <property type="entry name" value="Ser-Thr/Tyr_kinase_cat_dom"/>
</dbReference>
<keyword evidence="6 22" id="KW-0812">Transmembrane</keyword>
<reference evidence="26" key="7">
    <citation type="journal article" date="2013" name="Nature">
        <title>The zebrafish reference genome sequence and its relationship to the human genome.</title>
        <authorList>
            <consortium name="Genome Reference Consortium Zebrafish"/>
            <person name="Howe K."/>
            <person name="Clark M.D."/>
            <person name="Torroja C.F."/>
            <person name="Torrance J."/>
            <person name="Berthelot C."/>
            <person name="Muffato M."/>
            <person name="Collins J.E."/>
            <person name="Humphray S."/>
            <person name="McLaren K."/>
            <person name="Matthews L."/>
            <person name="McLaren S."/>
            <person name="Sealy I."/>
            <person name="Caccamo M."/>
            <person name="Churcher C."/>
            <person name="Scott C."/>
            <person name="Barrett J.C."/>
            <person name="Koch R."/>
            <person name="Rauch G.J."/>
            <person name="White S."/>
            <person name="Chow W."/>
            <person name="Kilian B."/>
            <person name="Quintais L.T."/>
            <person name="Guerra-Assuncao J.A."/>
            <person name="Zhou Y."/>
            <person name="Gu Y."/>
            <person name="Yen J."/>
            <person name="Vogel J.H."/>
            <person name="Eyre T."/>
            <person name="Redmond S."/>
            <person name="Banerjee R."/>
            <person name="Chi J."/>
            <person name="Fu B."/>
            <person name="Langley E."/>
            <person name="Maguire S.F."/>
            <person name="Laird G.K."/>
            <person name="Lloyd D."/>
            <person name="Kenyon E."/>
            <person name="Donaldson S."/>
            <person name="Sehra H."/>
            <person name="Almeida-King J."/>
            <person name="Loveland J."/>
            <person name="Trevanion S."/>
            <person name="Jones M."/>
            <person name="Quail M."/>
            <person name="Willey D."/>
            <person name="Hunt A."/>
            <person name="Burton J."/>
            <person name="Sims S."/>
            <person name="McLay K."/>
            <person name="Plumb B."/>
            <person name="Davis J."/>
            <person name="Clee C."/>
            <person name="Oliver K."/>
            <person name="Clark R."/>
            <person name="Riddle C."/>
            <person name="Elliot D."/>
            <person name="Eliott D."/>
            <person name="Threadgold G."/>
            <person name="Harden G."/>
            <person name="Ware D."/>
            <person name="Begum S."/>
            <person name="Mortimore B."/>
            <person name="Mortimer B."/>
            <person name="Kerry G."/>
            <person name="Heath P."/>
            <person name="Phillimore B."/>
            <person name="Tracey A."/>
            <person name="Corby N."/>
            <person name="Dunn M."/>
            <person name="Johnson C."/>
            <person name="Wood J."/>
            <person name="Clark S."/>
            <person name="Pelan S."/>
            <person name="Griffiths G."/>
            <person name="Smith M."/>
            <person name="Glithero R."/>
            <person name="Howden P."/>
            <person name="Barker N."/>
            <person name="Lloyd C."/>
            <person name="Stevens C."/>
            <person name="Harley J."/>
            <person name="Holt K."/>
            <person name="Panagiotidis G."/>
            <person name="Lovell J."/>
            <person name="Beasley H."/>
            <person name="Henderson C."/>
            <person name="Gordon D."/>
            <person name="Auger K."/>
            <person name="Wright D."/>
            <person name="Collins J."/>
            <person name="Raisen C."/>
            <person name="Dyer L."/>
            <person name="Leung K."/>
            <person name="Robertson L."/>
            <person name="Ambridge K."/>
            <person name="Leongamornlert D."/>
            <person name="McGuire S."/>
            <person name="Gilderthorp R."/>
            <person name="Griffiths C."/>
            <person name="Manthravadi D."/>
            <person name="Nichol S."/>
            <person name="Barker G."/>
            <person name="Whitehead S."/>
            <person name="Kay M."/>
            <person name="Brown J."/>
            <person name="Murnane C."/>
            <person name="Gray E."/>
            <person name="Humphries M."/>
            <person name="Sycamore N."/>
            <person name="Barker D."/>
            <person name="Saunders D."/>
            <person name="Wallis J."/>
            <person name="Babbage A."/>
            <person name="Hammond S."/>
            <person name="Mashreghi-Mohammadi M."/>
            <person name="Barr L."/>
            <person name="Martin S."/>
            <person name="Wray P."/>
            <person name="Ellington A."/>
            <person name="Matthews N."/>
            <person name="Ellwood M."/>
            <person name="Woodmansey R."/>
            <person name="Clark G."/>
            <person name="Cooper J."/>
            <person name="Cooper J."/>
            <person name="Tromans A."/>
            <person name="Grafham D."/>
            <person name="Skuce C."/>
            <person name="Pandian R."/>
            <person name="Andrews R."/>
            <person name="Harrison E."/>
            <person name="Kimberley A."/>
            <person name="Garnett J."/>
            <person name="Fosker N."/>
            <person name="Hall R."/>
            <person name="Garner P."/>
            <person name="Kelly D."/>
            <person name="Bird C."/>
            <person name="Palmer S."/>
            <person name="Gehring I."/>
            <person name="Berger A."/>
            <person name="Dooley C.M."/>
            <person name="Ersan-Urun Z."/>
            <person name="Eser C."/>
            <person name="Geiger H."/>
            <person name="Geisler M."/>
            <person name="Karotki L."/>
            <person name="Kirn A."/>
            <person name="Konantz J."/>
            <person name="Konantz M."/>
            <person name="Oberlander M."/>
            <person name="Rudolph-Geiger S."/>
            <person name="Teucke M."/>
            <person name="Lanz C."/>
            <person name="Raddatz G."/>
            <person name="Osoegawa K."/>
            <person name="Zhu B."/>
            <person name="Rapp A."/>
            <person name="Widaa S."/>
            <person name="Langford C."/>
            <person name="Yang F."/>
            <person name="Schuster S.C."/>
            <person name="Carter N.P."/>
            <person name="Harrow J."/>
            <person name="Ning Z."/>
            <person name="Herrero J."/>
            <person name="Searle S.M."/>
            <person name="Enright A."/>
            <person name="Geisler R."/>
            <person name="Plasterk R.H."/>
            <person name="Lee C."/>
            <person name="Westerfield M."/>
            <person name="de Jong P.J."/>
            <person name="Zon L.I."/>
            <person name="Postlethwait J.H."/>
            <person name="Nusslein-Volhard C."/>
            <person name="Hubbard T.J."/>
            <person name="Roest Crollius H."/>
            <person name="Rogers J."/>
            <person name="Stemple D.L."/>
        </authorList>
    </citation>
    <scope>NUCLEOTIDE SEQUENCE [LARGE SCALE GENOMIC DNA]</scope>
</reference>
<reference evidence="27" key="4">
    <citation type="journal article" date="2008" name="Development">
        <title>Embryonic requirements for ErbB signaling in neural crest development and adult pigment pattern formation.</title>
        <authorList>
            <person name="Budi E.H."/>
            <person name="Patterson L.B."/>
            <person name="Parichy D.M."/>
        </authorList>
    </citation>
    <scope>NUCLEOTIDE SEQUENCE</scope>
</reference>
<dbReference type="Proteomes" id="UP000000437">
    <property type="component" value="Chromosome 6"/>
</dbReference>
<evidence type="ECO:0000313" key="25">
    <source>
        <dbReference type="EMBL" id="CAD58760.1"/>
    </source>
</evidence>
<feature type="binding site" evidence="19 20">
    <location>
        <position position="692"/>
    </location>
    <ligand>
        <name>ATP</name>
        <dbReference type="ChEBI" id="CHEBI:30616"/>
    </ligand>
</feature>
<evidence type="ECO:0000256" key="8">
    <source>
        <dbReference type="ARBA" id="ARBA00022741"/>
    </source>
</evidence>
<dbReference type="InterPro" id="IPR000494">
    <property type="entry name" value="Rcpt_L-dom"/>
</dbReference>
<dbReference type="FunFam" id="1.10.510.10:FF:000233">
    <property type="entry name" value="receptor tyrosine-protein kinase erbB-3"/>
    <property type="match status" value="1"/>
</dbReference>
<accession>Q8AW81</accession>
<comment type="catalytic activity">
    <reaction evidence="17">
        <text>L-tyrosyl-[protein] + ATP = O-phospho-L-tyrosyl-[protein] + ADP + H(+)</text>
        <dbReference type="Rhea" id="RHEA:10596"/>
        <dbReference type="Rhea" id="RHEA-COMP:10136"/>
        <dbReference type="Rhea" id="RHEA-COMP:20101"/>
        <dbReference type="ChEBI" id="CHEBI:15378"/>
        <dbReference type="ChEBI" id="CHEBI:30616"/>
        <dbReference type="ChEBI" id="CHEBI:46858"/>
        <dbReference type="ChEBI" id="CHEBI:61978"/>
        <dbReference type="ChEBI" id="CHEBI:456216"/>
        <dbReference type="EC" id="2.7.10.1"/>
    </reaction>
</comment>
<comment type="subcellular location">
    <subcellularLocation>
        <location evidence="1">Endomembrane system</location>
    </subcellularLocation>
    <subcellularLocation>
        <location evidence="2">Membrane</location>
        <topology evidence="2">Single-pass type I membrane protein</topology>
    </subcellularLocation>
</comment>
<reference evidence="27" key="10">
    <citation type="journal article" date="2016" name="PLoS ONE">
        <title>IgG-Containing Isoforms of Neuregulin-1 Are Dispensable for Cardiac Trabeculation in Zebrafish.</title>
        <authorList>
            <person name="Samsa L.A."/>
            <person name="Ito C.E."/>
            <person name="Brown D.R."/>
            <person name="Qian L."/>
            <person name="Liu J."/>
        </authorList>
    </citation>
    <scope>NUCLEOTIDE SEQUENCE</scope>
</reference>
<evidence type="ECO:0000256" key="16">
    <source>
        <dbReference type="ARBA" id="ARBA00023180"/>
    </source>
</evidence>
<dbReference type="KEGG" id="dre:386635"/>
<feature type="domain" description="Protein kinase" evidence="24">
    <location>
        <begin position="659"/>
        <end position="926"/>
    </location>
</feature>
<evidence type="ECO:0000256" key="11">
    <source>
        <dbReference type="ARBA" id="ARBA00022989"/>
    </source>
</evidence>
<keyword evidence="16" id="KW-0325">Glycoprotein</keyword>
<dbReference type="FunFam" id="2.10.220.10:FF:000008">
    <property type="entry name" value="Receptor protein-tyrosine kinase"/>
    <property type="match status" value="1"/>
</dbReference>
<reference evidence="27" key="9">
    <citation type="journal article" date="2015" name="PLoS ONE">
        <title>Protein-Trap Insertional Mutagenesis Uncovers New Genes Involved in Zebrafish Skin Development, Including a Neuregulin 2a-Based ErbB Signaling Pathway Required during Median Fin Fold Morphogenesis.</title>
        <authorList>
            <person name="Westcot S.E."/>
            <person name="Hatzold J."/>
            <person name="Urban M.D."/>
            <person name="Richetti S.K."/>
            <person name="Skuster K.J."/>
            <person name="Harm R.M."/>
            <person name="Lopez Cervera R."/>
            <person name="Umemoto N."/>
            <person name="McNulty M.S."/>
            <person name="Clark K.J."/>
            <person name="Hammerschmidt M."/>
            <person name="Ekker S.C."/>
        </authorList>
    </citation>
    <scope>NUCLEOTIDE SEQUENCE</scope>
</reference>
<reference evidence="27" key="1">
    <citation type="journal article" date="2005" name="Curr. Biol.">
        <title>erbb3 and erbb2 are essential for schwann cell migration and myelination in zebrafish.</title>
        <authorList>
            <person name="Lyons D.A."/>
            <person name="Pogoda H.M."/>
            <person name="Voas M.G."/>
            <person name="Woods I.G."/>
            <person name="Diamond B."/>
            <person name="Nix R."/>
            <person name="Arana N."/>
            <person name="Jacobs J."/>
            <person name="Talbot W.S."/>
        </authorList>
    </citation>
    <scope>NUCLEOTIDE SEQUENCE</scope>
</reference>
<dbReference type="InterPro" id="IPR044912">
    <property type="entry name" value="Egfr_JX_dom"/>
</dbReference>
<dbReference type="Gene3D" id="6.10.250.2930">
    <property type="match status" value="1"/>
</dbReference>
<dbReference type="InterPro" id="IPR036941">
    <property type="entry name" value="Rcpt_L-dom_sf"/>
</dbReference>
<dbReference type="Pfam" id="PF01030">
    <property type="entry name" value="Recep_L_domain"/>
    <property type="match status" value="2"/>
</dbReference>
<dbReference type="Gene3D" id="3.80.20.20">
    <property type="entry name" value="Receptor L-domain"/>
    <property type="match status" value="2"/>
</dbReference>
<dbReference type="PANTHER" id="PTHR24416">
    <property type="entry name" value="TYROSINE-PROTEIN KINASE RECEPTOR"/>
    <property type="match status" value="1"/>
</dbReference>
<dbReference type="InterPro" id="IPR009030">
    <property type="entry name" value="Growth_fac_rcpt_cys_sf"/>
</dbReference>
<evidence type="ECO:0000256" key="2">
    <source>
        <dbReference type="ARBA" id="ARBA00004479"/>
    </source>
</evidence>
<dbReference type="SUPFAM" id="SSF56112">
    <property type="entry name" value="Protein kinase-like (PK-like)"/>
    <property type="match status" value="1"/>
</dbReference>
<keyword evidence="5 18" id="KW-0808">Transferase</keyword>
<feature type="transmembrane region" description="Helical" evidence="22">
    <location>
        <begin position="593"/>
        <end position="615"/>
    </location>
</feature>
<dbReference type="GO" id="GO:0012505">
    <property type="term" value="C:endomembrane system"/>
    <property type="evidence" value="ECO:0007669"/>
    <property type="project" value="UniProtKB-SubCell"/>
</dbReference>
<evidence type="ECO:0000256" key="22">
    <source>
        <dbReference type="SAM" id="Phobius"/>
    </source>
</evidence>
<organism evidence="25">
    <name type="scientific">Danio rerio</name>
    <name type="common">Zebrafish</name>
    <name type="synonym">Brachydanio rerio</name>
    <dbReference type="NCBI Taxonomy" id="7955"/>
    <lineage>
        <taxon>Eukaryota</taxon>
        <taxon>Metazoa</taxon>
        <taxon>Chordata</taxon>
        <taxon>Craniata</taxon>
        <taxon>Vertebrata</taxon>
        <taxon>Euteleostomi</taxon>
        <taxon>Actinopterygii</taxon>
        <taxon>Neopterygii</taxon>
        <taxon>Teleostei</taxon>
        <taxon>Ostariophysi</taxon>
        <taxon>Cypriniformes</taxon>
        <taxon>Danionidae</taxon>
        <taxon>Danioninae</taxon>
        <taxon>Danio</taxon>
    </lineage>
</organism>
<keyword evidence="12 18" id="KW-0472">Membrane</keyword>
<keyword evidence="15 18" id="KW-0675">Receptor</keyword>
<reference evidence="27" key="5">
    <citation type="journal article" date="2009" name="Dev. Biol.">
        <title>ErbB2 and ErbB3 regulate amputation-induced proliferation and migration during vertebrate regeneration.</title>
        <authorList>
            <person name="Rojas-Munoz A."/>
            <person name="Rajadhyksha S."/>
            <person name="Gilmour D."/>
            <person name="van Bebber F."/>
            <person name="Antos C."/>
            <person name="Rodriguez Esteban C."/>
            <person name="Nusslein-Volhard C."/>
            <person name="Izpisua Belmonte J.C."/>
        </authorList>
    </citation>
    <scope>NUCLEOTIDE SEQUENCE</scope>
</reference>
<reference evidence="27" key="12">
    <citation type="journal article" date="2021" name="Nat. Commun.">
        <title>NRG1/ErbB signalling controls the dialogue between macrophages and neural crest-derived cells during zebrafish fin regeneration.</title>
        <authorList>
            <person name="Laplace-Builhe B."/>
            <person name="Barthelaix A."/>
            <person name="Assou S."/>
            <person name="Bohaud C."/>
            <person name="Pratlong M."/>
            <person name="Severac D."/>
            <person name="Tejedor G."/>
            <person name="Luz-Crawford P."/>
            <person name="Nguyen-Chi M."/>
            <person name="Mathieu M."/>
            <person name="Jorgensen C."/>
            <person name="Djouad F."/>
        </authorList>
    </citation>
    <scope>NUCLEOTIDE SEQUENCE</scope>
</reference>
<evidence type="ECO:0000256" key="21">
    <source>
        <dbReference type="SAM" id="MobiDB-lite"/>
    </source>
</evidence>
<keyword evidence="14" id="KW-1015">Disulfide bond</keyword>
<evidence type="ECO:0000313" key="28">
    <source>
        <dbReference type="ZFIN" id="ZDB-GENE-030916-3"/>
    </source>
</evidence>
<reference evidence="27" key="8">
    <citation type="journal article" date="2015" name="Nat. Commun.">
        <title>RFX transcription factors are essential for hearing in mice.</title>
        <authorList>
            <person name="Elkon R."/>
            <person name="Milon B."/>
            <person name="Morrison L."/>
            <person name="Shah M."/>
            <person name="Vijayakumar S."/>
            <person name="Racherla M."/>
            <person name="Leitch C.C."/>
            <person name="Silipino L."/>
            <person name="Hadi S."/>
            <person name="Weiss-Gayet M."/>
            <person name="Barras E."/>
            <person name="Schmid C.D."/>
            <person name="Ait-Lounis A."/>
            <person name="Barnes A."/>
            <person name="Song Y."/>
            <person name="Eisenman D.J."/>
            <person name="Eliyahu E."/>
            <person name="Frolenkov G.I."/>
            <person name="Strome S.E."/>
            <person name="Durand B."/>
            <person name="Zaghloul N.A."/>
            <person name="Jones S.M."/>
            <person name="Reith W."/>
            <person name="Hertzano R."/>
        </authorList>
    </citation>
    <scope>NUCLEOTIDE SEQUENCE</scope>
</reference>
<dbReference type="PANTHER" id="PTHR24416:SF88">
    <property type="entry name" value="RECEPTOR TYROSINE-PROTEIN KINASE ERBB-3"/>
    <property type="match status" value="1"/>
</dbReference>
<dbReference type="PhylomeDB" id="Q8AW81"/>
<dbReference type="InterPro" id="IPR006212">
    <property type="entry name" value="Furin_repeat"/>
</dbReference>
<feature type="region of interest" description="Disordered" evidence="21">
    <location>
        <begin position="991"/>
        <end position="1014"/>
    </location>
</feature>
<dbReference type="GO" id="GO:0007169">
    <property type="term" value="P:cell surface receptor protein tyrosine kinase signaling pathway"/>
    <property type="evidence" value="ECO:0007669"/>
    <property type="project" value="UniProtKB-UniRule"/>
</dbReference>
<feature type="compositionally biased region" description="Low complexity" evidence="21">
    <location>
        <begin position="1188"/>
        <end position="1201"/>
    </location>
</feature>
<reference evidence="27" key="3">
    <citation type="journal article" date="2005" name="Genome Res.">
        <title>The zebrafish gene map defines ancestral vertebrate chromosomes.</title>
        <authorList>
            <person name="Woods I.G."/>
            <person name="Wilson C."/>
            <person name="Friedlander B."/>
            <person name="Chang P."/>
            <person name="Reyes D.K."/>
            <person name="Nix R."/>
            <person name="Kelly P.D."/>
            <person name="Chu F."/>
            <person name="Postlethwait J.H."/>
            <person name="Talbot W.S."/>
        </authorList>
    </citation>
    <scope>NUCLEOTIDE SEQUENCE</scope>
</reference>
<comment type="similarity">
    <text evidence="18">Belongs to the protein kinase superfamily. Tyr protein kinase family. EGF receptor subfamily.</text>
</comment>
<reference evidence="27" key="11">
    <citation type="journal article" date="2020" name="Front. Cell Dev. Biol.">
        <title>Bone Morphogenetic Protein Signaling Restricts Proximodistal Extension of the Ventral Fin Fold.</title>
        <authorList>
            <person name="Ka J."/>
            <person name="Kim J.D."/>
            <person name="Pak B."/>
            <person name="Han O."/>
            <person name="Choi W."/>
            <person name="Kim H."/>
            <person name="Jin S.W."/>
        </authorList>
    </citation>
    <scope>NUCLEOTIDE SEQUENCE</scope>
</reference>
<dbReference type="CDD" id="cd12095">
    <property type="entry name" value="TM_ErbB3"/>
    <property type="match status" value="1"/>
</dbReference>
<evidence type="ECO:0000256" key="4">
    <source>
        <dbReference type="ARBA" id="ARBA00022553"/>
    </source>
</evidence>
<dbReference type="PIRSF" id="PIRSF000619">
    <property type="entry name" value="TyrPK_EGF-R"/>
    <property type="match status" value="1"/>
</dbReference>
<dbReference type="EMBL" id="AL591365">
    <property type="protein sequence ID" value="CAD58760.1"/>
    <property type="molecule type" value="Genomic_DNA"/>
</dbReference>
<evidence type="ECO:0000256" key="15">
    <source>
        <dbReference type="ARBA" id="ARBA00023170"/>
    </source>
</evidence>
<evidence type="ECO:0000256" key="3">
    <source>
        <dbReference type="ARBA" id="ARBA00011902"/>
    </source>
</evidence>
<dbReference type="InterPro" id="IPR050122">
    <property type="entry name" value="RTK"/>
</dbReference>
<dbReference type="FunFam" id="3.80.20.20:FF:000004">
    <property type="entry name" value="Receptor protein-tyrosine kinase"/>
    <property type="match status" value="1"/>
</dbReference>
<evidence type="ECO:0000256" key="20">
    <source>
        <dbReference type="PROSITE-ProRule" id="PRU10141"/>
    </source>
</evidence>
<dbReference type="InterPro" id="IPR017441">
    <property type="entry name" value="Protein_kinase_ATP_BS"/>
</dbReference>
<dbReference type="FunFam" id="2.10.220.10:FF:000001">
    <property type="entry name" value="Receptor protein-tyrosine kinase"/>
    <property type="match status" value="1"/>
</dbReference>
<feature type="region of interest" description="Disordered" evidence="21">
    <location>
        <begin position="1107"/>
        <end position="1126"/>
    </location>
</feature>
<evidence type="ECO:0000256" key="5">
    <source>
        <dbReference type="ARBA" id="ARBA00022679"/>
    </source>
</evidence>
<keyword evidence="9 18" id="KW-0418">Kinase</keyword>
<feature type="compositionally biased region" description="Acidic residues" evidence="21">
    <location>
        <begin position="1254"/>
        <end position="1264"/>
    </location>
</feature>
<dbReference type="Gene3D" id="1.10.510.10">
    <property type="entry name" value="Transferase(Phosphotransferase) domain 1"/>
    <property type="match status" value="1"/>
</dbReference>
<dbReference type="GO" id="GO:0042127">
    <property type="term" value="P:regulation of cell population proliferation"/>
    <property type="evidence" value="ECO:0007669"/>
    <property type="project" value="UniProtKB-ARBA"/>
</dbReference>
<sequence>MYKCMCICVNNFTLSLSLSAVGVCTGTQNLLSVTGSSEVQYKLMKEMYTGCQIVIGNLEITQMEHNRDFSFLQSIREVTGYILIAINQFRRLPLEQLRVIRGTSLYEDKFALAVLVNYQKDGVYGLRELGLTHLTEILEGGVQIIQNKFLSYAPQINWQDIVKNSGAEVIIQDNGPEVPCHESCGGPCWGPGNDTCQILTKTVCALQCNVRCFGRSPSECCHNECAGGCTGPLDTDCFACRNFNNSGSCVSQCPRADIYNKVTFKMEPNPNAKYQFGSMCVSHCPPNFVVDGSSCVSSCPADKMEVDKTGVKRCEKCEGLCPKACVGTGTGTASRQTVDSQNIDSFINCTKIQGSLHFLVTGIKGDSYNNISALDPRKLKIFNTVREITDILSIQSWPEELEDLSVFSNLATIQGRTLYRGYSLLVMKIPTLKSLGLRSLKRISDGGIYITGNTQLCYHHTVNWTRLFGSGPRALRRQKSLDIKENRPQEQCRLLGSGTRSVFVLQELQKRRNMCTRLQLHVRGSDECKACAHLQDGPYCVSSCPEGVQGENGLIIYKFPNRQNKCQPCHANCTLGSTHYGVNIVRYRLPVTAIVLSVIFCVLLAFSVFVLSVLYRRSLSIRRKRAMRRYLQSGESFEPLEPGEKGVKVHARILRTSELKKIKLLGSGVFGTVHKGIWIPEGDTVKIPVAIKTIQDRTGRQTFQEITDHMLAMGSLDHAYIVRILGICPGASLQLVTQLSPQGSLLEHIRQRRDNLNPQRLLNWCVQIAKGMYYLEEQRMVHRNLAARNILLKSDLIVQIADYGIADLLYPDDKKYFFNEIKTPIKWMALESILFRRYTHQSDVWSYGVTVWEMMSYGAEPYSAMRPQEVPDLLEKGERLSQPQICTIDVYMVMVKCWMIDENVRPTFKELANEFTRMARDPHRYLVIKEEDRAPDSASDETHQNGTEIDILGVALEDQDDEVLEDAIDAPRYITPSRSFSRLRIDSHRSSLTPSTTAGYLPMTPGLESSVQTGWASRSRLDSACTVSESSEGRGALELEMNDDFSSVGSLRRVRHREDSAYMSQRDSLSGPPETTSTGTQGEEDQNEYVLPGFGESPEKETLLFTSSRSTLSQKRLSRGHSGDFLEANRGAGEEYEYMNNQTLSLSHIPGQLKEYNQRAPRNRSASFNPGGMYSNHKPSRPSKRSSIEGSESSGGLSQSSTDQRSHSDGDFLSSEAEYTDGDLEGGGGEAYEYEDMDSLAAGGASGAEYQNLDGEDEERDEDWSGGPRSPGPYVQVHAGTNHNAFDNPDYWHSRSFHKTKAVHT</sequence>
<dbReference type="EC" id="2.7.10.1" evidence="3 18"/>
<evidence type="ECO:0000256" key="1">
    <source>
        <dbReference type="ARBA" id="ARBA00004308"/>
    </source>
</evidence>
<keyword evidence="10 18" id="KW-0067">ATP-binding</keyword>
<keyword evidence="4" id="KW-0597">Phosphoprotein</keyword>
<keyword evidence="7 23" id="KW-0732">Signal</keyword>
<evidence type="ECO:0000256" key="23">
    <source>
        <dbReference type="SAM" id="SignalP"/>
    </source>
</evidence>
<evidence type="ECO:0000256" key="9">
    <source>
        <dbReference type="ARBA" id="ARBA00022777"/>
    </source>
</evidence>
<keyword evidence="26" id="KW-1185">Reference proteome</keyword>
<evidence type="ECO:0000259" key="24">
    <source>
        <dbReference type="PROSITE" id="PS50011"/>
    </source>
</evidence>